<evidence type="ECO:0000313" key="2">
    <source>
        <dbReference type="Proteomes" id="UP001189429"/>
    </source>
</evidence>
<accession>A0ABN9TE38</accession>
<gene>
    <name evidence="1" type="ORF">PCOR1329_LOCUS38166</name>
</gene>
<keyword evidence="2" id="KW-1185">Reference proteome</keyword>
<name>A0ABN9TE38_9DINO</name>
<reference evidence="1" key="1">
    <citation type="submission" date="2023-10" db="EMBL/GenBank/DDBJ databases">
        <authorList>
            <person name="Chen Y."/>
            <person name="Shah S."/>
            <person name="Dougan E. K."/>
            <person name="Thang M."/>
            <person name="Chan C."/>
        </authorList>
    </citation>
    <scope>NUCLEOTIDE SEQUENCE [LARGE SCALE GENOMIC DNA]</scope>
</reference>
<dbReference type="Proteomes" id="UP001189429">
    <property type="component" value="Unassembled WGS sequence"/>
</dbReference>
<protein>
    <submittedName>
        <fullName evidence="1">Uncharacterized protein</fullName>
    </submittedName>
</protein>
<proteinExistence type="predicted"/>
<dbReference type="EMBL" id="CAUYUJ010014621">
    <property type="protein sequence ID" value="CAK0843994.1"/>
    <property type="molecule type" value="Genomic_DNA"/>
</dbReference>
<sequence length="147" mass="16371">MVLSARRAPCWLTWRSRRAKNRTYLVSRDAQAEKQDDRVAVFCVSPAARSQARQQARLARRAAAAPKVGDRVEVIKSRVPLRQVRRVPFGARGVVDHAWGEFDMQGAVASVVWDVPRLTRIGGSSIGGAALSQQDWRCFRKLADGDT</sequence>
<evidence type="ECO:0000313" key="1">
    <source>
        <dbReference type="EMBL" id="CAK0843994.1"/>
    </source>
</evidence>
<comment type="caution">
    <text evidence="1">The sequence shown here is derived from an EMBL/GenBank/DDBJ whole genome shotgun (WGS) entry which is preliminary data.</text>
</comment>
<organism evidence="1 2">
    <name type="scientific">Prorocentrum cordatum</name>
    <dbReference type="NCBI Taxonomy" id="2364126"/>
    <lineage>
        <taxon>Eukaryota</taxon>
        <taxon>Sar</taxon>
        <taxon>Alveolata</taxon>
        <taxon>Dinophyceae</taxon>
        <taxon>Prorocentrales</taxon>
        <taxon>Prorocentraceae</taxon>
        <taxon>Prorocentrum</taxon>
    </lineage>
</organism>